<accession>A0AAN7YJ50</accession>
<evidence type="ECO:0000313" key="2">
    <source>
        <dbReference type="EMBL" id="KAK5117047.1"/>
    </source>
</evidence>
<dbReference type="EMBL" id="JAVRRL010000006">
    <property type="protein sequence ID" value="KAK5117047.1"/>
    <property type="molecule type" value="Genomic_DNA"/>
</dbReference>
<feature type="region of interest" description="Disordered" evidence="1">
    <location>
        <begin position="1"/>
        <end position="65"/>
    </location>
</feature>
<reference evidence="2" key="1">
    <citation type="submission" date="2023-08" db="EMBL/GenBank/DDBJ databases">
        <title>Black Yeasts Isolated from many extreme environments.</title>
        <authorList>
            <person name="Coleine C."/>
            <person name="Stajich J.E."/>
            <person name="Selbmann L."/>
        </authorList>
    </citation>
    <scope>NUCLEOTIDE SEQUENCE</scope>
    <source>
        <strain evidence="2">CCFEE 5401</strain>
    </source>
</reference>
<name>A0AAN7YJ50_9PEZI</name>
<protein>
    <submittedName>
        <fullName evidence="2">Uncharacterized protein</fullName>
    </submittedName>
</protein>
<sequence>MSLPVPQISGPTIRKFGSTSSLGNSAVEHEHDLNPVTATSRRSSVSSVTPAGLASPTLVRPATTHSHSQTVLYAGRSHKPTTFDTQLLKSKSPFFQKLLSETPEPLPEQTTFEDADEAAMALFGHWIAGKKLGGPTDFHSCGHYLGLYMLSQKSGCEALANDAAWRALYDNSDSNTHTGHANGAGTEHDNNLSAPDHGLSDAMKEVLTKDTTMSLDFMQALIEFGRDGGSDGKSDPREGLKCTWHIHEMTKKCVEEGLQPWEKD</sequence>
<feature type="compositionally biased region" description="Low complexity" evidence="1">
    <location>
        <begin position="35"/>
        <end position="51"/>
    </location>
</feature>
<evidence type="ECO:0000313" key="3">
    <source>
        <dbReference type="Proteomes" id="UP001310890"/>
    </source>
</evidence>
<dbReference type="AlphaFoldDB" id="A0AAN7YJ50"/>
<dbReference type="Proteomes" id="UP001310890">
    <property type="component" value="Unassembled WGS sequence"/>
</dbReference>
<comment type="caution">
    <text evidence="2">The sequence shown here is derived from an EMBL/GenBank/DDBJ whole genome shotgun (WGS) entry which is preliminary data.</text>
</comment>
<proteinExistence type="predicted"/>
<evidence type="ECO:0000256" key="1">
    <source>
        <dbReference type="SAM" id="MobiDB-lite"/>
    </source>
</evidence>
<organism evidence="2 3">
    <name type="scientific">Meristemomyces frigidus</name>
    <dbReference type="NCBI Taxonomy" id="1508187"/>
    <lineage>
        <taxon>Eukaryota</taxon>
        <taxon>Fungi</taxon>
        <taxon>Dikarya</taxon>
        <taxon>Ascomycota</taxon>
        <taxon>Pezizomycotina</taxon>
        <taxon>Dothideomycetes</taxon>
        <taxon>Dothideomycetidae</taxon>
        <taxon>Mycosphaerellales</taxon>
        <taxon>Teratosphaeriaceae</taxon>
        <taxon>Meristemomyces</taxon>
    </lineage>
</organism>
<gene>
    <name evidence="2" type="ORF">LTR62_006768</name>
</gene>